<feature type="region of interest" description="Disordered" evidence="2">
    <location>
        <begin position="342"/>
        <end position="380"/>
    </location>
</feature>
<dbReference type="InterPro" id="IPR006600">
    <property type="entry name" value="HTH_CenpB_DNA-bd_dom"/>
</dbReference>
<protein>
    <recommendedName>
        <fullName evidence="3">HTH CENPB-type domain-containing protein</fullName>
    </recommendedName>
</protein>
<feature type="region of interest" description="Disordered" evidence="2">
    <location>
        <begin position="229"/>
        <end position="248"/>
    </location>
</feature>
<gene>
    <name evidence="4" type="ORF">SI65_08594</name>
</gene>
<organism evidence="4 5">
    <name type="scientific">Aspergillus cristatus</name>
    <name type="common">Chinese Fuzhuan brick tea-fermentation fungus</name>
    <name type="synonym">Eurotium cristatum</name>
    <dbReference type="NCBI Taxonomy" id="573508"/>
    <lineage>
        <taxon>Eukaryota</taxon>
        <taxon>Fungi</taxon>
        <taxon>Dikarya</taxon>
        <taxon>Ascomycota</taxon>
        <taxon>Pezizomycotina</taxon>
        <taxon>Eurotiomycetes</taxon>
        <taxon>Eurotiomycetidae</taxon>
        <taxon>Eurotiales</taxon>
        <taxon>Aspergillaceae</taxon>
        <taxon>Aspergillus</taxon>
        <taxon>Aspergillus subgen. Aspergillus</taxon>
    </lineage>
</organism>
<feature type="domain" description="HTH CENPB-type" evidence="3">
    <location>
        <begin position="1"/>
        <end position="35"/>
    </location>
</feature>
<dbReference type="VEuPathDB" id="FungiDB:SI65_08594"/>
<comment type="caution">
    <text evidence="4">The sequence shown here is derived from an EMBL/GenBank/DDBJ whole genome shotgun (WGS) entry which is preliminary data.</text>
</comment>
<keyword evidence="5" id="KW-1185">Reference proteome</keyword>
<dbReference type="OrthoDB" id="4510550at2759"/>
<evidence type="ECO:0000256" key="1">
    <source>
        <dbReference type="ARBA" id="ARBA00023125"/>
    </source>
</evidence>
<name>A0A1E3B5C0_ASPCR</name>
<dbReference type="Proteomes" id="UP000094569">
    <property type="component" value="Unassembled WGS sequence"/>
</dbReference>
<dbReference type="GO" id="GO:0003677">
    <property type="term" value="F:DNA binding"/>
    <property type="evidence" value="ECO:0007669"/>
    <property type="project" value="UniProtKB-KW"/>
</dbReference>
<dbReference type="EMBL" id="JXNT01000013">
    <property type="protein sequence ID" value="ODM16160.1"/>
    <property type="molecule type" value="Genomic_DNA"/>
</dbReference>
<accession>A0A1E3B5C0</accession>
<dbReference type="GO" id="GO:0005634">
    <property type="term" value="C:nucleus"/>
    <property type="evidence" value="ECO:0007669"/>
    <property type="project" value="TreeGrafter"/>
</dbReference>
<dbReference type="PANTHER" id="PTHR19303:SF62">
    <property type="entry name" value="HTH CENPB-TYPE DOMAIN-CONTAINING PROTEIN-RELATED"/>
    <property type="match status" value="1"/>
</dbReference>
<evidence type="ECO:0000313" key="4">
    <source>
        <dbReference type="EMBL" id="ODM16160.1"/>
    </source>
</evidence>
<dbReference type="PROSITE" id="PS51253">
    <property type="entry name" value="HTH_CENPB"/>
    <property type="match status" value="1"/>
</dbReference>
<evidence type="ECO:0000259" key="3">
    <source>
        <dbReference type="PROSITE" id="PS51253"/>
    </source>
</evidence>
<proteinExistence type="predicted"/>
<dbReference type="PANTHER" id="PTHR19303">
    <property type="entry name" value="TRANSPOSON"/>
    <property type="match status" value="1"/>
</dbReference>
<dbReference type="InterPro" id="IPR050863">
    <property type="entry name" value="CenT-Element_Derived"/>
</dbReference>
<evidence type="ECO:0000313" key="5">
    <source>
        <dbReference type="Proteomes" id="UP000094569"/>
    </source>
</evidence>
<reference evidence="4 5" key="1">
    <citation type="journal article" date="2016" name="BMC Genomics">
        <title>Comparative genomic and transcriptomic analyses of the Fuzhuan brick tea-fermentation fungus Aspergillus cristatus.</title>
        <authorList>
            <person name="Ge Y."/>
            <person name="Wang Y."/>
            <person name="Liu Y."/>
            <person name="Tan Y."/>
            <person name="Ren X."/>
            <person name="Zhang X."/>
            <person name="Hyde K.D."/>
            <person name="Liu Y."/>
            <person name="Liu Z."/>
        </authorList>
    </citation>
    <scope>NUCLEOTIDE SEQUENCE [LARGE SCALE GENOMIC DNA]</scope>
    <source>
        <strain evidence="4 5">GZAAS20.1005</strain>
    </source>
</reference>
<dbReference type="AlphaFoldDB" id="A0A1E3B5C0"/>
<evidence type="ECO:0000256" key="2">
    <source>
        <dbReference type="SAM" id="MobiDB-lite"/>
    </source>
</evidence>
<sequence>MANLLLAKRGSTTIETVGEKWVYNFTQRHPQLKSRFSQRYDYQRAKQEDSKVIQKWFDTIQRTITEHGILLENIYNFDETGFAMGLTATVKVITRAEYYGQRSVLQPGNWEWVTVIESISASGWALPPVIIFKGKLYNQAWFDGLPGDWCFEPLDIGCFTVLKRSYGSLIDQKMRCGTNHINKLDFLAAYPQAHMEAFKPDIIQNSFTAAGLVPFNPNQVLSKLNIRLRTPTPPGSRPTSRSSIFSPKTPANVNELLKQASSIKAFLKQRSNSPPTPSKTALNQLIKGCQIAMHNGILLEQENKQLRAENTVQKQKRAHINRHIAYEEDISVQGAQELIQAPEPIQEPPAPSPAQLAQPVLPAPAPARRRLPTCGKCSLK</sequence>
<keyword evidence="1" id="KW-0238">DNA-binding</keyword>
<dbReference type="STRING" id="573508.A0A1E3B5C0"/>